<dbReference type="Proteomes" id="UP000045782">
    <property type="component" value="Unassembled WGS sequence"/>
</dbReference>
<feature type="region of interest" description="Disordered" evidence="1">
    <location>
        <begin position="338"/>
        <end position="358"/>
    </location>
</feature>
<protein>
    <submittedName>
        <fullName evidence="2">F5/8 type C domain-containing protein</fullName>
    </submittedName>
</protein>
<proteinExistence type="predicted"/>
<evidence type="ECO:0000313" key="3">
    <source>
        <dbReference type="Proteomes" id="UP000045782"/>
    </source>
</evidence>
<organism evidence="2 3">
    <name type="scientific">Mycobacteroides abscessus</name>
    <dbReference type="NCBI Taxonomy" id="36809"/>
    <lineage>
        <taxon>Bacteria</taxon>
        <taxon>Bacillati</taxon>
        <taxon>Actinomycetota</taxon>
        <taxon>Actinomycetes</taxon>
        <taxon>Mycobacteriales</taxon>
        <taxon>Mycobacteriaceae</taxon>
        <taxon>Mycobacteroides</taxon>
    </lineage>
</organism>
<feature type="compositionally biased region" description="Polar residues" evidence="1">
    <location>
        <begin position="187"/>
        <end position="199"/>
    </location>
</feature>
<evidence type="ECO:0000313" key="2">
    <source>
        <dbReference type="EMBL" id="CPV70158.1"/>
    </source>
</evidence>
<dbReference type="RefSeq" id="WP_049233321.1">
    <property type="nucleotide sequence ID" value="NZ_CP014951.1"/>
</dbReference>
<sequence>MSIASALLNAQRRPEEEARRFTEAVAVALSTSDDVPDISAFLAATDTLTRVNEEIAEEKAPRVAAPAPGHTEQFDDQVIETFDDDGGIPLLPNTHRSDARYLLDSAHGDDIEDDQSRGAVERDLAIETREDDVDATATATDADADGDGSVESSAAQWVPDVAEPRSADAVELGGSPDLAGADGDGDSNVQAGTAETLGTQGADDCEQVDGAAGPEVGAVPQWEWSPKPPGTQDSSPWGEAQELVASLPASSEAPESDEPQGDVTERSPAPSARATEPPASFEEPEPDPGLSLKSRVSEFLSGQWRQLRVDPKASAKKIGIALAAVVLVSVIILSFTGGGRGKPPEPADAVEPPPQVENTTAPMKEVTLVPATVSTSCGNDSDAVAPFSGDKTRAWKCNRLNGLDLNVLNLTFNKPVVITSITIVPGFNYIAPDGRDEWSRHRVVTDVSWRMGGGLYPQEHIAPTRTGVTQKFPDVRTLMMSMTITGSARPPVGKGPNKGGIGEADDAQDPKKVDETTAVSKIVITGYPVESDGGGLTPAAGR</sequence>
<evidence type="ECO:0000256" key="1">
    <source>
        <dbReference type="SAM" id="MobiDB-lite"/>
    </source>
</evidence>
<accession>A0A0U0ZT17</accession>
<feature type="compositionally biased region" description="Basic and acidic residues" evidence="1">
    <location>
        <begin position="107"/>
        <end position="128"/>
    </location>
</feature>
<feature type="region of interest" description="Disordered" evidence="1">
    <location>
        <begin position="485"/>
        <end position="515"/>
    </location>
</feature>
<name>A0A0U0ZT17_9MYCO</name>
<gene>
    <name evidence="2" type="ORF">ERS075579_04727</name>
</gene>
<dbReference type="AlphaFoldDB" id="A0A0U0ZT17"/>
<feature type="region of interest" description="Disordered" evidence="1">
    <location>
        <begin position="107"/>
        <end position="292"/>
    </location>
</feature>
<dbReference type="EMBL" id="CSWP01000012">
    <property type="protein sequence ID" value="CPV70158.1"/>
    <property type="molecule type" value="Genomic_DNA"/>
</dbReference>
<reference evidence="2 3" key="1">
    <citation type="submission" date="2015-03" db="EMBL/GenBank/DDBJ databases">
        <authorList>
            <person name="Murphy D."/>
        </authorList>
    </citation>
    <scope>NUCLEOTIDE SEQUENCE [LARGE SCALE GENOMIC DNA]</scope>
    <source>
        <strain evidence="2 3">PAP088</strain>
    </source>
</reference>